<dbReference type="Gene3D" id="1.20.5.420">
    <property type="entry name" value="Immunoglobulin FC, subunit C"/>
    <property type="match status" value="1"/>
</dbReference>
<evidence type="ECO:0000256" key="6">
    <source>
        <dbReference type="ARBA" id="ARBA00022801"/>
    </source>
</evidence>
<dbReference type="KEGG" id="tic:FH039_10155"/>
<dbReference type="InterPro" id="IPR016432">
    <property type="entry name" value="RNP4"/>
</dbReference>
<evidence type="ECO:0000256" key="5">
    <source>
        <dbReference type="ARBA" id="ARBA00022759"/>
    </source>
</evidence>
<comment type="function">
    <text evidence="8">Part of ribonuclease P, a protein complex that generates mature tRNA molecules by cleaving their 5'-ends.</text>
</comment>
<dbReference type="Proteomes" id="UP000306007">
    <property type="component" value="Chromosome"/>
</dbReference>
<feature type="region of interest" description="Disordered" evidence="9">
    <location>
        <begin position="117"/>
        <end position="139"/>
    </location>
</feature>
<keyword evidence="1 8" id="KW-0963">Cytoplasm</keyword>
<comment type="subunit">
    <text evidence="8">Consists of a catalytic RNA component and at least 4-5 protein subunits.</text>
</comment>
<dbReference type="HAMAP" id="MF_00757">
    <property type="entry name" value="RNase_P_4"/>
    <property type="match status" value="1"/>
</dbReference>
<keyword evidence="11" id="KW-1185">Reference proteome</keyword>
<evidence type="ECO:0000256" key="3">
    <source>
        <dbReference type="ARBA" id="ARBA00022722"/>
    </source>
</evidence>
<dbReference type="GeneID" id="40475549"/>
<dbReference type="NCBIfam" id="NF003045">
    <property type="entry name" value="PRK03954.1"/>
    <property type="match status" value="1"/>
</dbReference>
<dbReference type="EMBL" id="CP040846">
    <property type="protein sequence ID" value="QDA31895.1"/>
    <property type="molecule type" value="Genomic_DNA"/>
</dbReference>
<sequence>MSKKKFIRQREQREKRRIARERIETLFTLAERVFPYEPELANRYVEIALAVQQKARIRMPRKWKRRYCKRCHTFLVPGVNARVRLRNGHVVIKCLNCGHIMRYPYIREQKERRTASLTGKTVENGQGIKAPSENHSNSL</sequence>
<keyword evidence="2 8" id="KW-0819">tRNA processing</keyword>
<organism evidence="10 11">
    <name type="scientific">Thermococcus indicus</name>
    <dbReference type="NCBI Taxonomy" id="2586643"/>
    <lineage>
        <taxon>Archaea</taxon>
        <taxon>Methanobacteriati</taxon>
        <taxon>Methanobacteriota</taxon>
        <taxon>Thermococci</taxon>
        <taxon>Thermococcales</taxon>
        <taxon>Thermococcaceae</taxon>
        <taxon>Thermococcus</taxon>
    </lineage>
</organism>
<evidence type="ECO:0000256" key="9">
    <source>
        <dbReference type="SAM" id="MobiDB-lite"/>
    </source>
</evidence>
<dbReference type="Pfam" id="PF04032">
    <property type="entry name" value="Rpr2"/>
    <property type="match status" value="1"/>
</dbReference>
<keyword evidence="4 8" id="KW-0479">Metal-binding</keyword>
<dbReference type="GO" id="GO:0008270">
    <property type="term" value="F:zinc ion binding"/>
    <property type="evidence" value="ECO:0007669"/>
    <property type="project" value="UniProtKB-UniRule"/>
</dbReference>
<dbReference type="GO" id="GO:0005737">
    <property type="term" value="C:cytoplasm"/>
    <property type="evidence" value="ECO:0007669"/>
    <property type="project" value="UniProtKB-SubCell"/>
</dbReference>
<dbReference type="AlphaFoldDB" id="A0A4Y5SM95"/>
<keyword evidence="7 8" id="KW-0862">Zinc</keyword>
<dbReference type="PANTHER" id="PTHR14742:SF0">
    <property type="entry name" value="RIBONUCLEASE P PROTEIN SUBUNIT P21"/>
    <property type="match status" value="1"/>
</dbReference>
<dbReference type="GO" id="GO:0004526">
    <property type="term" value="F:ribonuclease P activity"/>
    <property type="evidence" value="ECO:0007669"/>
    <property type="project" value="UniProtKB-UniRule"/>
</dbReference>
<keyword evidence="6 8" id="KW-0378">Hydrolase</keyword>
<evidence type="ECO:0000256" key="8">
    <source>
        <dbReference type="HAMAP-Rule" id="MF_00757"/>
    </source>
</evidence>
<evidence type="ECO:0000256" key="2">
    <source>
        <dbReference type="ARBA" id="ARBA00022694"/>
    </source>
</evidence>
<feature type="binding site" evidence="8">
    <location>
        <position position="68"/>
    </location>
    <ligand>
        <name>Zn(2+)</name>
        <dbReference type="ChEBI" id="CHEBI:29105"/>
    </ligand>
</feature>
<protein>
    <recommendedName>
        <fullName evidence="8">Ribonuclease P protein component 4</fullName>
        <shortName evidence="8">RNase P component 4</shortName>
        <ecNumber evidence="8">3.1.26.5</ecNumber>
    </recommendedName>
    <alternativeName>
        <fullName evidence="8">Rpp21</fullName>
    </alternativeName>
</protein>
<dbReference type="GO" id="GO:0030677">
    <property type="term" value="C:ribonuclease P complex"/>
    <property type="evidence" value="ECO:0007669"/>
    <property type="project" value="UniProtKB-UniRule"/>
</dbReference>
<dbReference type="GO" id="GO:0001682">
    <property type="term" value="P:tRNA 5'-leader removal"/>
    <property type="evidence" value="ECO:0007669"/>
    <property type="project" value="UniProtKB-UniRule"/>
</dbReference>
<feature type="binding site" evidence="8">
    <location>
        <position position="71"/>
    </location>
    <ligand>
        <name>Zn(2+)</name>
        <dbReference type="ChEBI" id="CHEBI:29105"/>
    </ligand>
</feature>
<dbReference type="OrthoDB" id="10058at2157"/>
<gene>
    <name evidence="8" type="primary">rnp4</name>
    <name evidence="10" type="ORF">FH039_10155</name>
</gene>
<dbReference type="RefSeq" id="WP_139681225.1">
    <property type="nucleotide sequence ID" value="NZ_CP040846.1"/>
</dbReference>
<dbReference type="PANTHER" id="PTHR14742">
    <property type="entry name" value="RIBONUCLEASE P SUBUNIT P21"/>
    <property type="match status" value="1"/>
</dbReference>
<evidence type="ECO:0000256" key="4">
    <source>
        <dbReference type="ARBA" id="ARBA00022723"/>
    </source>
</evidence>
<proteinExistence type="inferred from homology"/>
<comment type="cofactor">
    <cofactor evidence="8">
        <name>Zn(2+)</name>
        <dbReference type="ChEBI" id="CHEBI:29105"/>
    </cofactor>
    <text evidence="8">Binds 1 zinc ion per subunit.</text>
</comment>
<keyword evidence="5 8" id="KW-0255">Endonuclease</keyword>
<evidence type="ECO:0000313" key="11">
    <source>
        <dbReference type="Proteomes" id="UP000306007"/>
    </source>
</evidence>
<comment type="similarity">
    <text evidence="8">Belongs to the eukaryotic/archaeal RNase P protein component 4 family.</text>
</comment>
<dbReference type="EC" id="3.1.26.5" evidence="8"/>
<name>A0A4Y5SM95_9EURY</name>
<comment type="subcellular location">
    <subcellularLocation>
        <location evidence="8">Cytoplasm</location>
    </subcellularLocation>
</comment>
<reference evidence="10 11" key="1">
    <citation type="submission" date="2019-06" db="EMBL/GenBank/DDBJ databases">
        <title>Thermococcus indicus sp. nov., a Fe(III)-reducing hyperthermophilic archaeon isolated from the Onnuri vent field of the Central Indian Ocean ridge.</title>
        <authorList>
            <person name="Lim J.K."/>
            <person name="Kim Y.J."/>
            <person name="Kwon K.K."/>
        </authorList>
    </citation>
    <scope>NUCLEOTIDE SEQUENCE [LARGE SCALE GENOMIC DNA]</scope>
    <source>
        <strain evidence="10 11">IOH1</strain>
    </source>
</reference>
<feature type="binding site" evidence="8">
    <location>
        <position position="94"/>
    </location>
    <ligand>
        <name>Zn(2+)</name>
        <dbReference type="ChEBI" id="CHEBI:29105"/>
    </ligand>
</feature>
<evidence type="ECO:0000256" key="7">
    <source>
        <dbReference type="ARBA" id="ARBA00022833"/>
    </source>
</evidence>
<dbReference type="Gene3D" id="6.20.50.20">
    <property type="match status" value="1"/>
</dbReference>
<dbReference type="InterPro" id="IPR007175">
    <property type="entry name" value="Rpr2/Snm1/Rpp21"/>
</dbReference>
<accession>A0A4Y5SM95</accession>
<evidence type="ECO:0000256" key="1">
    <source>
        <dbReference type="ARBA" id="ARBA00022490"/>
    </source>
</evidence>
<comment type="catalytic activity">
    <reaction evidence="8">
        <text>Endonucleolytic cleavage of RNA, removing 5'-extranucleotides from tRNA precursor.</text>
        <dbReference type="EC" id="3.1.26.5"/>
    </reaction>
</comment>
<feature type="binding site" evidence="8">
    <location>
        <position position="97"/>
    </location>
    <ligand>
        <name>Zn(2+)</name>
        <dbReference type="ChEBI" id="CHEBI:29105"/>
    </ligand>
</feature>
<evidence type="ECO:0000313" key="10">
    <source>
        <dbReference type="EMBL" id="QDA31895.1"/>
    </source>
</evidence>
<keyword evidence="3 8" id="KW-0540">Nuclease</keyword>